<evidence type="ECO:0000259" key="19">
    <source>
        <dbReference type="PROSITE" id="PS50125"/>
    </source>
</evidence>
<evidence type="ECO:0000256" key="3">
    <source>
        <dbReference type="ARBA" id="ARBA00012201"/>
    </source>
</evidence>
<keyword evidence="5 18" id="KW-0812">Transmembrane</keyword>
<evidence type="ECO:0000256" key="2">
    <source>
        <dbReference type="ARBA" id="ARBA00004370"/>
    </source>
</evidence>
<dbReference type="PANTHER" id="PTHR11920:SF335">
    <property type="entry name" value="GUANYLATE CYCLASE"/>
    <property type="match status" value="1"/>
</dbReference>
<dbReference type="PROSITE" id="PS50125">
    <property type="entry name" value="GUANYLATE_CYCLASE_2"/>
    <property type="match status" value="1"/>
</dbReference>
<reference evidence="20" key="2">
    <citation type="journal article" date="2021" name="Mar. Drugs">
        <title>Genome Reduction and Secondary Metabolism of the Marine Sponge-Associated Cyanobacterium Leptothoe.</title>
        <authorList>
            <person name="Konstantinou D."/>
            <person name="Popin R.V."/>
            <person name="Fewer D.P."/>
            <person name="Sivonen K."/>
            <person name="Gkelis S."/>
        </authorList>
    </citation>
    <scope>NUCLEOTIDE SEQUENCE</scope>
    <source>
        <strain evidence="20">TAU-MAC 1115</strain>
    </source>
</reference>
<proteinExistence type="inferred from homology"/>
<dbReference type="InterPro" id="IPR029787">
    <property type="entry name" value="Nucleotide_cyclase"/>
</dbReference>
<evidence type="ECO:0000313" key="20">
    <source>
        <dbReference type="EMBL" id="MBT9314564.1"/>
    </source>
</evidence>
<dbReference type="GO" id="GO:0006171">
    <property type="term" value="P:cAMP biosynthetic process"/>
    <property type="evidence" value="ECO:0007669"/>
    <property type="project" value="UniProtKB-KW"/>
</dbReference>
<evidence type="ECO:0000313" key="21">
    <source>
        <dbReference type="Proteomes" id="UP000717364"/>
    </source>
</evidence>
<dbReference type="PANTHER" id="PTHR11920">
    <property type="entry name" value="GUANYLYL CYCLASE"/>
    <property type="match status" value="1"/>
</dbReference>
<evidence type="ECO:0000256" key="11">
    <source>
        <dbReference type="ARBA" id="ARBA00022998"/>
    </source>
</evidence>
<dbReference type="GO" id="GO:0004016">
    <property type="term" value="F:adenylate cyclase activity"/>
    <property type="evidence" value="ECO:0007669"/>
    <property type="project" value="UniProtKB-EC"/>
</dbReference>
<accession>A0A947DDW6</accession>
<protein>
    <recommendedName>
        <fullName evidence="4">Adenylate cyclase</fullName>
        <ecNumber evidence="3">4.6.1.1</ecNumber>
    </recommendedName>
    <alternativeName>
        <fullName evidence="14">ATP pyrophosphate-lyase</fullName>
    </alternativeName>
    <alternativeName>
        <fullName evidence="15">Adenylyl cyclase</fullName>
    </alternativeName>
</protein>
<dbReference type="GO" id="GO:0005886">
    <property type="term" value="C:plasma membrane"/>
    <property type="evidence" value="ECO:0007669"/>
    <property type="project" value="UniProtKB-ARBA"/>
</dbReference>
<dbReference type="SUPFAM" id="SSF55073">
    <property type="entry name" value="Nucleotide cyclase"/>
    <property type="match status" value="1"/>
</dbReference>
<dbReference type="CDD" id="cd07302">
    <property type="entry name" value="CHD"/>
    <property type="match status" value="1"/>
</dbReference>
<evidence type="ECO:0000256" key="10">
    <source>
        <dbReference type="ARBA" id="ARBA00022989"/>
    </source>
</evidence>
<comment type="caution">
    <text evidence="20">The sequence shown here is derived from an EMBL/GenBank/DDBJ whole genome shotgun (WGS) entry which is preliminary data.</text>
</comment>
<gene>
    <name evidence="20" type="ORF">IXB50_03900</name>
</gene>
<keyword evidence="6" id="KW-0479">Metal-binding</keyword>
<evidence type="ECO:0000256" key="12">
    <source>
        <dbReference type="ARBA" id="ARBA00023136"/>
    </source>
</evidence>
<comment type="subcellular location">
    <subcellularLocation>
        <location evidence="2">Membrane</location>
    </subcellularLocation>
</comment>
<dbReference type="FunFam" id="3.30.70.1230:FF:000033">
    <property type="entry name" value="Adenylate cyclase"/>
    <property type="match status" value="1"/>
</dbReference>
<name>A0A947DDW6_9CYAN</name>
<keyword evidence="21" id="KW-1185">Reference proteome</keyword>
<dbReference type="Proteomes" id="UP000717364">
    <property type="component" value="Unassembled WGS sequence"/>
</dbReference>
<evidence type="ECO:0000256" key="15">
    <source>
        <dbReference type="ARBA" id="ARBA00032637"/>
    </source>
</evidence>
<dbReference type="InterPro" id="IPR018297">
    <property type="entry name" value="A/G_cyclase_CS"/>
</dbReference>
<dbReference type="EMBL" id="JADOES010000005">
    <property type="protein sequence ID" value="MBT9314564.1"/>
    <property type="molecule type" value="Genomic_DNA"/>
</dbReference>
<evidence type="ECO:0000256" key="4">
    <source>
        <dbReference type="ARBA" id="ARBA00021420"/>
    </source>
</evidence>
<keyword evidence="8" id="KW-0067">ATP-binding</keyword>
<dbReference type="AlphaFoldDB" id="A0A947DDW6"/>
<comment type="catalytic activity">
    <reaction evidence="1">
        <text>ATP = 3',5'-cyclic AMP + diphosphate</text>
        <dbReference type="Rhea" id="RHEA:15389"/>
        <dbReference type="ChEBI" id="CHEBI:30616"/>
        <dbReference type="ChEBI" id="CHEBI:33019"/>
        <dbReference type="ChEBI" id="CHEBI:58165"/>
        <dbReference type="EC" id="4.6.1.1"/>
    </reaction>
</comment>
<keyword evidence="12 18" id="KW-0472">Membrane</keyword>
<dbReference type="InterPro" id="IPR001054">
    <property type="entry name" value="A/G_cyclase"/>
</dbReference>
<dbReference type="PROSITE" id="PS00452">
    <property type="entry name" value="GUANYLATE_CYCLASE_1"/>
    <property type="match status" value="1"/>
</dbReference>
<dbReference type="GO" id="GO:0035556">
    <property type="term" value="P:intracellular signal transduction"/>
    <property type="evidence" value="ECO:0007669"/>
    <property type="project" value="InterPro"/>
</dbReference>
<reference evidence="20" key="1">
    <citation type="submission" date="2020-11" db="EMBL/GenBank/DDBJ databases">
        <authorList>
            <person name="Konstantinou D."/>
            <person name="Gkelis S."/>
            <person name="Popin R."/>
            <person name="Fewer D."/>
            <person name="Sivonen K."/>
        </authorList>
    </citation>
    <scope>NUCLEOTIDE SEQUENCE</scope>
    <source>
        <strain evidence="20">TAU-MAC 1115</strain>
    </source>
</reference>
<evidence type="ECO:0000256" key="7">
    <source>
        <dbReference type="ARBA" id="ARBA00022741"/>
    </source>
</evidence>
<evidence type="ECO:0000256" key="8">
    <source>
        <dbReference type="ARBA" id="ARBA00022840"/>
    </source>
</evidence>
<organism evidence="20 21">
    <name type="scientific">Leptothoe spongobia TAU-MAC 1115</name>
    <dbReference type="NCBI Taxonomy" id="1967444"/>
    <lineage>
        <taxon>Bacteria</taxon>
        <taxon>Bacillati</taxon>
        <taxon>Cyanobacteriota</taxon>
        <taxon>Cyanophyceae</taxon>
        <taxon>Nodosilineales</taxon>
        <taxon>Cymatolegaceae</taxon>
        <taxon>Leptothoe</taxon>
        <taxon>Leptothoe spongobia</taxon>
    </lineage>
</organism>
<keyword evidence="7" id="KW-0547">Nucleotide-binding</keyword>
<evidence type="ECO:0000256" key="13">
    <source>
        <dbReference type="ARBA" id="ARBA00023239"/>
    </source>
</evidence>
<dbReference type="GO" id="GO:0005524">
    <property type="term" value="F:ATP binding"/>
    <property type="evidence" value="ECO:0007669"/>
    <property type="project" value="UniProtKB-KW"/>
</dbReference>
<comment type="similarity">
    <text evidence="17">Belongs to the adenylyl cyclase class-4/guanylyl cyclase family.</text>
</comment>
<dbReference type="Gene3D" id="3.30.70.1230">
    <property type="entry name" value="Nucleotide cyclase"/>
    <property type="match status" value="1"/>
</dbReference>
<keyword evidence="10 18" id="KW-1133">Transmembrane helix</keyword>
<evidence type="ECO:0000256" key="14">
    <source>
        <dbReference type="ARBA" id="ARBA00032597"/>
    </source>
</evidence>
<evidence type="ECO:0000256" key="18">
    <source>
        <dbReference type="SAM" id="Phobius"/>
    </source>
</evidence>
<evidence type="ECO:0000256" key="16">
    <source>
        <dbReference type="ARBA" id="ARBA00064436"/>
    </source>
</evidence>
<sequence length="454" mass="50649">MKNLPENTSRRLTVLYISSLSAIATLAIMGQFRVQRLLNEQKLDIQVITAAQRQQLVSQQLVKSTLTIRLPMADDAKQEHAEHLQEVIQSAESWRQKLIALQTATHLSQQQQQQVQTMTTDLAHQYEMLVETATAALADISTGNTRIQSPRQNLQDVTQLLRTEKAFINDMDRLILAYNQQVDLEANRLKRLEHGLFLVTITVLILEGCLVFRPATRKIRHTLNSLKQALQETQETAAQLAIEQQKSEKLLLNILPQPIAQRLKQEPQAIADGFSSVTVLFADIVGFTQLSTQISPEKLVALLNSIFSAFDQLVEKHGLEKIKTIGDAYMAVGGLPLPCADHAQAVVKFALDMQTVIDKFNWETGHNLSIRIGINSGPVVAGVIGIKKYIYDLWGDTVNTASRMESHGTPGTIQITESTFQLIQNQFRIEPIGQITVKGKGNMMTYRVISSLAV</sequence>
<feature type="transmembrane region" description="Helical" evidence="18">
    <location>
        <begin position="12"/>
        <end position="32"/>
    </location>
</feature>
<evidence type="ECO:0000256" key="9">
    <source>
        <dbReference type="ARBA" id="ARBA00022842"/>
    </source>
</evidence>
<dbReference type="SMART" id="SM00044">
    <property type="entry name" value="CYCc"/>
    <property type="match status" value="1"/>
</dbReference>
<dbReference type="Pfam" id="PF00211">
    <property type="entry name" value="Guanylate_cyc"/>
    <property type="match status" value="1"/>
</dbReference>
<keyword evidence="13 17" id="KW-0456">Lyase</keyword>
<evidence type="ECO:0000256" key="17">
    <source>
        <dbReference type="RuleBase" id="RU000405"/>
    </source>
</evidence>
<keyword evidence="11" id="KW-0115">cAMP biosynthesis</keyword>
<keyword evidence="9" id="KW-0460">Magnesium</keyword>
<dbReference type="GO" id="GO:0046872">
    <property type="term" value="F:metal ion binding"/>
    <property type="evidence" value="ECO:0007669"/>
    <property type="project" value="UniProtKB-KW"/>
</dbReference>
<dbReference type="EC" id="4.6.1.1" evidence="3"/>
<evidence type="ECO:0000256" key="5">
    <source>
        <dbReference type="ARBA" id="ARBA00022692"/>
    </source>
</evidence>
<evidence type="ECO:0000256" key="1">
    <source>
        <dbReference type="ARBA" id="ARBA00001593"/>
    </source>
</evidence>
<dbReference type="InterPro" id="IPR050401">
    <property type="entry name" value="Cyclic_nucleotide_synthase"/>
</dbReference>
<comment type="subunit">
    <text evidence="16">Homodimer. Can also exist as monomer.</text>
</comment>
<evidence type="ECO:0000256" key="6">
    <source>
        <dbReference type="ARBA" id="ARBA00022723"/>
    </source>
</evidence>
<feature type="domain" description="Guanylate cyclase" evidence="19">
    <location>
        <begin position="278"/>
        <end position="405"/>
    </location>
</feature>